<dbReference type="EMBL" id="CATNWA010014719">
    <property type="protein sequence ID" value="CAI9575130.1"/>
    <property type="molecule type" value="Genomic_DNA"/>
</dbReference>
<organism evidence="2 3">
    <name type="scientific">Staurois parvus</name>
    <dbReference type="NCBI Taxonomy" id="386267"/>
    <lineage>
        <taxon>Eukaryota</taxon>
        <taxon>Metazoa</taxon>
        <taxon>Chordata</taxon>
        <taxon>Craniata</taxon>
        <taxon>Vertebrata</taxon>
        <taxon>Euteleostomi</taxon>
        <taxon>Amphibia</taxon>
        <taxon>Batrachia</taxon>
        <taxon>Anura</taxon>
        <taxon>Neobatrachia</taxon>
        <taxon>Ranoidea</taxon>
        <taxon>Ranidae</taxon>
        <taxon>Staurois</taxon>
    </lineage>
</organism>
<feature type="chain" id="PRO_5046727390" description="Secreted protein" evidence="1">
    <location>
        <begin position="28"/>
        <end position="56"/>
    </location>
</feature>
<feature type="non-terminal residue" evidence="2">
    <location>
        <position position="56"/>
    </location>
</feature>
<proteinExistence type="predicted"/>
<accession>A0ABN9DTG7</accession>
<evidence type="ECO:0000313" key="3">
    <source>
        <dbReference type="Proteomes" id="UP001162483"/>
    </source>
</evidence>
<keyword evidence="1" id="KW-0732">Signal</keyword>
<sequence length="56" mass="6005">MCAVCCFTKCALLVLPVSTLLCRAVLCTALQSSVQELTGERTALFTKSSPPPEMQN</sequence>
<reference evidence="2" key="1">
    <citation type="submission" date="2023-05" db="EMBL/GenBank/DDBJ databases">
        <authorList>
            <person name="Stuckert A."/>
        </authorList>
    </citation>
    <scope>NUCLEOTIDE SEQUENCE</scope>
</reference>
<evidence type="ECO:0000256" key="1">
    <source>
        <dbReference type="SAM" id="SignalP"/>
    </source>
</evidence>
<gene>
    <name evidence="2" type="ORF">SPARVUS_LOCUS8139135</name>
</gene>
<protein>
    <recommendedName>
        <fullName evidence="4">Secreted protein</fullName>
    </recommendedName>
</protein>
<comment type="caution">
    <text evidence="2">The sequence shown here is derived from an EMBL/GenBank/DDBJ whole genome shotgun (WGS) entry which is preliminary data.</text>
</comment>
<feature type="signal peptide" evidence="1">
    <location>
        <begin position="1"/>
        <end position="27"/>
    </location>
</feature>
<name>A0ABN9DTG7_9NEOB</name>
<dbReference type="Proteomes" id="UP001162483">
    <property type="component" value="Unassembled WGS sequence"/>
</dbReference>
<evidence type="ECO:0008006" key="4">
    <source>
        <dbReference type="Google" id="ProtNLM"/>
    </source>
</evidence>
<evidence type="ECO:0000313" key="2">
    <source>
        <dbReference type="EMBL" id="CAI9575130.1"/>
    </source>
</evidence>
<keyword evidence="3" id="KW-1185">Reference proteome</keyword>